<evidence type="ECO:0008006" key="4">
    <source>
        <dbReference type="Google" id="ProtNLM"/>
    </source>
</evidence>
<gene>
    <name evidence="2" type="ORF">Glove_54g146</name>
</gene>
<organism evidence="2 3">
    <name type="scientific">Diversispora epigaea</name>
    <dbReference type="NCBI Taxonomy" id="1348612"/>
    <lineage>
        <taxon>Eukaryota</taxon>
        <taxon>Fungi</taxon>
        <taxon>Fungi incertae sedis</taxon>
        <taxon>Mucoromycota</taxon>
        <taxon>Glomeromycotina</taxon>
        <taxon>Glomeromycetes</taxon>
        <taxon>Diversisporales</taxon>
        <taxon>Diversisporaceae</taxon>
        <taxon>Diversispora</taxon>
    </lineage>
</organism>
<proteinExistence type="predicted"/>
<comment type="caution">
    <text evidence="2">The sequence shown here is derived from an EMBL/GenBank/DDBJ whole genome shotgun (WGS) entry which is preliminary data.</text>
</comment>
<feature type="region of interest" description="Disordered" evidence="1">
    <location>
        <begin position="51"/>
        <end position="94"/>
    </location>
</feature>
<name>A0A397JCT2_9GLOM</name>
<dbReference type="AlphaFoldDB" id="A0A397JCT2"/>
<dbReference type="EMBL" id="PQFF01000051">
    <property type="protein sequence ID" value="RHZ86159.1"/>
    <property type="molecule type" value="Genomic_DNA"/>
</dbReference>
<sequence length="102" mass="12242">MRLIKQFLKHGNHLTISLDGWTSSTTTTRKEYLIKLKNYNIEKQTDNAKYWNNNSNEEDYESDNLIDPKSYPKNDRIRKERNPTHKENEENLVGPIKLRKFM</sequence>
<feature type="compositionally biased region" description="Basic and acidic residues" evidence="1">
    <location>
        <begin position="70"/>
        <end position="89"/>
    </location>
</feature>
<evidence type="ECO:0000313" key="3">
    <source>
        <dbReference type="Proteomes" id="UP000266861"/>
    </source>
</evidence>
<dbReference type="OrthoDB" id="4951847at2759"/>
<protein>
    <recommendedName>
        <fullName evidence="4">DUF659 domain-containing protein</fullName>
    </recommendedName>
</protein>
<reference evidence="2 3" key="1">
    <citation type="submission" date="2018-08" db="EMBL/GenBank/DDBJ databases">
        <title>Genome and evolution of the arbuscular mycorrhizal fungus Diversispora epigaea (formerly Glomus versiforme) and its bacterial endosymbionts.</title>
        <authorList>
            <person name="Sun X."/>
            <person name="Fei Z."/>
            <person name="Harrison M."/>
        </authorList>
    </citation>
    <scope>NUCLEOTIDE SEQUENCE [LARGE SCALE GENOMIC DNA]</scope>
    <source>
        <strain evidence="2 3">IT104</strain>
    </source>
</reference>
<evidence type="ECO:0000313" key="2">
    <source>
        <dbReference type="EMBL" id="RHZ86159.1"/>
    </source>
</evidence>
<keyword evidence="3" id="KW-1185">Reference proteome</keyword>
<evidence type="ECO:0000256" key="1">
    <source>
        <dbReference type="SAM" id="MobiDB-lite"/>
    </source>
</evidence>
<accession>A0A397JCT2</accession>
<dbReference type="Proteomes" id="UP000266861">
    <property type="component" value="Unassembled WGS sequence"/>
</dbReference>